<keyword evidence="5 6" id="KW-0449">Lipoprotein</keyword>
<dbReference type="PROSITE" id="PS51257">
    <property type="entry name" value="PROKAR_LIPOPROTEIN"/>
    <property type="match status" value="1"/>
</dbReference>
<keyword evidence="4" id="KW-0564">Palmitate</keyword>
<evidence type="ECO:0000256" key="3">
    <source>
        <dbReference type="ARBA" id="ARBA00023136"/>
    </source>
</evidence>
<dbReference type="Proteomes" id="UP001629223">
    <property type="component" value="Unassembled WGS sequence"/>
</dbReference>
<evidence type="ECO:0000256" key="1">
    <source>
        <dbReference type="ARBA" id="ARBA00004635"/>
    </source>
</evidence>
<dbReference type="Pfam" id="PF03180">
    <property type="entry name" value="Lipoprotein_9"/>
    <property type="match status" value="1"/>
</dbReference>
<comment type="caution">
    <text evidence="8">The sequence shown here is derived from an EMBL/GenBank/DDBJ whole genome shotgun (WGS) entry which is preliminary data.</text>
</comment>
<accession>A0ABW8XCS4</accession>
<dbReference type="EMBL" id="JBFPMW010000006">
    <property type="protein sequence ID" value="MFL9819454.1"/>
    <property type="molecule type" value="Genomic_DNA"/>
</dbReference>
<protein>
    <recommendedName>
        <fullName evidence="6">Lipoprotein</fullName>
    </recommendedName>
</protein>
<keyword evidence="3" id="KW-0472">Membrane</keyword>
<evidence type="ECO:0000256" key="2">
    <source>
        <dbReference type="ARBA" id="ARBA00022729"/>
    </source>
</evidence>
<dbReference type="SUPFAM" id="SSF53850">
    <property type="entry name" value="Periplasmic binding protein-like II"/>
    <property type="match status" value="1"/>
</dbReference>
<sequence>MNKIQTNQTYLKMNRRYFLIGVSSFTISLLFSACNQNSSDISANLTANPTASPVQVTQEKEVIKVGVWSVISDDILKFIQTNLAASEGLDIQIVNFNDWTQPNTALKDGQIDANFFQHTPFMQNAAKELNLNLIMLKTGFLTPIGIYSKRYKSIAEVPQKATIAIYNDKSNGDRSLRLLASQGFIKFKDSVGEFAGVKDIKDNPKNLQLKELEGPAIVRSLDDVDIAVLSASLRLQAGLQLKPLVQESASEQRYAVGLVTLQEKANEPKIQKLGSLINAPQVKDFINQKYQGAVLPVF</sequence>
<name>A0ABW8XCS4_9CYAN</name>
<organism evidence="8 9">
    <name type="scientific">Tolypothrix campylonemoides VB511288_2</name>
    <dbReference type="NCBI Taxonomy" id="3232311"/>
    <lineage>
        <taxon>Bacteria</taxon>
        <taxon>Bacillati</taxon>
        <taxon>Cyanobacteriota</taxon>
        <taxon>Cyanophyceae</taxon>
        <taxon>Nostocales</taxon>
        <taxon>Tolypothrichaceae</taxon>
        <taxon>Tolypothrix</taxon>
    </lineage>
</organism>
<evidence type="ECO:0000313" key="8">
    <source>
        <dbReference type="EMBL" id="MFL9819454.1"/>
    </source>
</evidence>
<keyword evidence="2 7" id="KW-0732">Signal</keyword>
<reference evidence="8 9" key="1">
    <citation type="submission" date="2024-07" db="EMBL/GenBank/DDBJ databases">
        <authorList>
            <person name="Tripathy S."/>
        </authorList>
    </citation>
    <scope>NUCLEOTIDE SEQUENCE [LARGE SCALE GENOMIC DNA]</scope>
    <source>
        <strain evidence="8 9">VB511288_2</strain>
    </source>
</reference>
<feature type="signal peptide" evidence="7">
    <location>
        <begin position="1"/>
        <end position="33"/>
    </location>
</feature>
<dbReference type="PANTHER" id="PTHR30429">
    <property type="entry name" value="D-METHIONINE-BINDING LIPOPROTEIN METQ"/>
    <property type="match status" value="1"/>
</dbReference>
<dbReference type="PIRSF" id="PIRSF002854">
    <property type="entry name" value="MetQ"/>
    <property type="match status" value="1"/>
</dbReference>
<dbReference type="Gene3D" id="3.40.190.10">
    <property type="entry name" value="Periplasmic binding protein-like II"/>
    <property type="match status" value="2"/>
</dbReference>
<dbReference type="InterPro" id="IPR004872">
    <property type="entry name" value="Lipoprotein_NlpA"/>
</dbReference>
<dbReference type="PANTHER" id="PTHR30429:SF0">
    <property type="entry name" value="METHIONINE-BINDING LIPOPROTEIN METQ"/>
    <property type="match status" value="1"/>
</dbReference>
<feature type="chain" id="PRO_5047424872" description="Lipoprotein" evidence="7">
    <location>
        <begin position="34"/>
        <end position="298"/>
    </location>
</feature>
<evidence type="ECO:0000313" key="9">
    <source>
        <dbReference type="Proteomes" id="UP001629223"/>
    </source>
</evidence>
<gene>
    <name evidence="8" type="ORF">AB0756_20600</name>
</gene>
<evidence type="ECO:0000256" key="7">
    <source>
        <dbReference type="SAM" id="SignalP"/>
    </source>
</evidence>
<comment type="similarity">
    <text evidence="6">Belongs to the nlpA lipoprotein family.</text>
</comment>
<evidence type="ECO:0000256" key="6">
    <source>
        <dbReference type="PIRNR" id="PIRNR002854"/>
    </source>
</evidence>
<evidence type="ECO:0000256" key="4">
    <source>
        <dbReference type="ARBA" id="ARBA00023139"/>
    </source>
</evidence>
<keyword evidence="9" id="KW-1185">Reference proteome</keyword>
<comment type="subcellular location">
    <subcellularLocation>
        <location evidence="1">Membrane</location>
        <topology evidence="1">Lipid-anchor</topology>
    </subcellularLocation>
</comment>
<evidence type="ECO:0000256" key="5">
    <source>
        <dbReference type="ARBA" id="ARBA00023288"/>
    </source>
</evidence>
<proteinExistence type="inferred from homology"/>